<keyword evidence="3" id="KW-1185">Reference proteome</keyword>
<protein>
    <recommendedName>
        <fullName evidence="4">F-box domain-containing protein</fullName>
    </recommendedName>
</protein>
<dbReference type="OrthoDB" id="674561at2759"/>
<evidence type="ECO:0000313" key="2">
    <source>
        <dbReference type="EMBL" id="KAF8754410.1"/>
    </source>
</evidence>
<organism evidence="2 3">
    <name type="scientific">Digitaria exilis</name>
    <dbReference type="NCBI Taxonomy" id="1010633"/>
    <lineage>
        <taxon>Eukaryota</taxon>
        <taxon>Viridiplantae</taxon>
        <taxon>Streptophyta</taxon>
        <taxon>Embryophyta</taxon>
        <taxon>Tracheophyta</taxon>
        <taxon>Spermatophyta</taxon>
        <taxon>Magnoliopsida</taxon>
        <taxon>Liliopsida</taxon>
        <taxon>Poales</taxon>
        <taxon>Poaceae</taxon>
        <taxon>PACMAD clade</taxon>
        <taxon>Panicoideae</taxon>
        <taxon>Panicodae</taxon>
        <taxon>Paniceae</taxon>
        <taxon>Anthephorinae</taxon>
        <taxon>Digitaria</taxon>
    </lineage>
</organism>
<sequence length="479" mass="53153">MHSVVGDVPIDSEAPKKRRRDSNTPSIPRATAARLPASMAPGRHGQRRGGRPKTKGASRKEAPAVTVHDLPDDILELIFLRLDSCASAVRAASACTRWCGVLAGAGFLSRFGSLRAHRLAGHYHTVDPFFDTSPPVGGQPTVFVPSPSMSTVVDPRRFALDFLLDSKSWEIADSRGGLLLLYKKRPHAWCTEHHPYLQDQLVVCEPLTRRHQGIIYPRDMVSQYIGLFLLDGDDDDAGGRSIGMSNFKIIAVLHKFHAWQSDGRGGVPLALVFSSGSDGGWRVPRSAAADSDNVTIPGDIDLIYFAGRVGGSAYWAIDEEDGAMLVLDEATTTFSVVTFPQNLLRSYDRYNFRVTGGEEGVLRIVRLQDNELKVFARRRGGHEWVLENFLQLREATRGLPGREDRFFEVNEALIVAADSTHVLVSPQEKTWPFSVDLQTMEVERAHERNRYAGTALPYELPCPPALMACAERSRRRSRR</sequence>
<feature type="compositionally biased region" description="Basic residues" evidence="1">
    <location>
        <begin position="44"/>
        <end position="57"/>
    </location>
</feature>
<evidence type="ECO:0008006" key="4">
    <source>
        <dbReference type="Google" id="ProtNLM"/>
    </source>
</evidence>
<dbReference type="AlphaFoldDB" id="A0A835KMN1"/>
<feature type="region of interest" description="Disordered" evidence="1">
    <location>
        <begin position="1"/>
        <end position="65"/>
    </location>
</feature>
<gene>
    <name evidence="2" type="ORF">HU200_011492</name>
</gene>
<dbReference type="Proteomes" id="UP000636709">
    <property type="component" value="Unassembled WGS sequence"/>
</dbReference>
<reference evidence="2" key="1">
    <citation type="submission" date="2020-07" db="EMBL/GenBank/DDBJ databases">
        <title>Genome sequence and genetic diversity analysis of an under-domesticated orphan crop, white fonio (Digitaria exilis).</title>
        <authorList>
            <person name="Bennetzen J.L."/>
            <person name="Chen S."/>
            <person name="Ma X."/>
            <person name="Wang X."/>
            <person name="Yssel A.E.J."/>
            <person name="Chaluvadi S.R."/>
            <person name="Johnson M."/>
            <person name="Gangashetty P."/>
            <person name="Hamidou F."/>
            <person name="Sanogo M.D."/>
            <person name="Zwaenepoel A."/>
            <person name="Wallace J."/>
            <person name="Van De Peer Y."/>
            <person name="Van Deynze A."/>
        </authorList>
    </citation>
    <scope>NUCLEOTIDE SEQUENCE</scope>
    <source>
        <tissue evidence="2">Leaves</tissue>
    </source>
</reference>
<dbReference type="PANTHER" id="PTHR33207">
    <property type="entry name" value="F-BOX DOMAIN CONTAINING PROTEIN-RELATED"/>
    <property type="match status" value="1"/>
</dbReference>
<dbReference type="SUPFAM" id="SSF81383">
    <property type="entry name" value="F-box domain"/>
    <property type="match status" value="1"/>
</dbReference>
<accession>A0A835KMN1</accession>
<evidence type="ECO:0000256" key="1">
    <source>
        <dbReference type="SAM" id="MobiDB-lite"/>
    </source>
</evidence>
<dbReference type="EMBL" id="JACEFO010000866">
    <property type="protein sequence ID" value="KAF8754410.1"/>
    <property type="molecule type" value="Genomic_DNA"/>
</dbReference>
<evidence type="ECO:0000313" key="3">
    <source>
        <dbReference type="Proteomes" id="UP000636709"/>
    </source>
</evidence>
<comment type="caution">
    <text evidence="2">The sequence shown here is derived from an EMBL/GenBank/DDBJ whole genome shotgun (WGS) entry which is preliminary data.</text>
</comment>
<name>A0A835KMN1_9POAL</name>
<dbReference type="CDD" id="cd09917">
    <property type="entry name" value="F-box_SF"/>
    <property type="match status" value="1"/>
</dbReference>
<dbReference type="InterPro" id="IPR036047">
    <property type="entry name" value="F-box-like_dom_sf"/>
</dbReference>
<proteinExistence type="predicted"/>